<evidence type="ECO:0000313" key="1">
    <source>
        <dbReference type="EMBL" id="KLU06493.1"/>
    </source>
</evidence>
<reference evidence="1" key="1">
    <citation type="submission" date="2015-05" db="EMBL/GenBank/DDBJ databases">
        <title>Permanent draft genome of Rhodopirellula islandicus K833.</title>
        <authorList>
            <person name="Kizina J."/>
            <person name="Richter M."/>
            <person name="Glockner F.O."/>
            <person name="Harder J."/>
        </authorList>
    </citation>
    <scope>NUCLEOTIDE SEQUENCE [LARGE SCALE GENOMIC DNA]</scope>
    <source>
        <strain evidence="1">K833</strain>
    </source>
</reference>
<name>A0A0J1BJ91_RHOIS</name>
<dbReference type="Proteomes" id="UP000036367">
    <property type="component" value="Unassembled WGS sequence"/>
</dbReference>
<keyword evidence="2" id="KW-1185">Reference proteome</keyword>
<sequence length="48" mass="4736">MADVRLATAASPQAIAVVVTPRVATVPAAMARAVAMAVADCWAKLAAG</sequence>
<dbReference type="STRING" id="595434.RISK_001704"/>
<protein>
    <submittedName>
        <fullName evidence="1">Uncharacterized protein</fullName>
    </submittedName>
</protein>
<evidence type="ECO:0000313" key="2">
    <source>
        <dbReference type="Proteomes" id="UP000036367"/>
    </source>
</evidence>
<dbReference type="EMBL" id="LECT01000015">
    <property type="protein sequence ID" value="KLU06493.1"/>
    <property type="molecule type" value="Genomic_DNA"/>
</dbReference>
<accession>A0A0J1BJ91</accession>
<organism evidence="1 2">
    <name type="scientific">Rhodopirellula islandica</name>
    <dbReference type="NCBI Taxonomy" id="595434"/>
    <lineage>
        <taxon>Bacteria</taxon>
        <taxon>Pseudomonadati</taxon>
        <taxon>Planctomycetota</taxon>
        <taxon>Planctomycetia</taxon>
        <taxon>Pirellulales</taxon>
        <taxon>Pirellulaceae</taxon>
        <taxon>Rhodopirellula</taxon>
    </lineage>
</organism>
<comment type="caution">
    <text evidence="1">The sequence shown here is derived from an EMBL/GenBank/DDBJ whole genome shotgun (WGS) entry which is preliminary data.</text>
</comment>
<gene>
    <name evidence="1" type="ORF">RISK_001704</name>
</gene>
<proteinExistence type="predicted"/>
<dbReference type="AlphaFoldDB" id="A0A0J1BJ91"/>